<dbReference type="Proteomes" id="UP000197032">
    <property type="component" value="Unassembled WGS sequence"/>
</dbReference>
<organism evidence="7 8">
    <name type="scientific">Calderihabitans maritimus</name>
    <dbReference type="NCBI Taxonomy" id="1246530"/>
    <lineage>
        <taxon>Bacteria</taxon>
        <taxon>Bacillati</taxon>
        <taxon>Bacillota</taxon>
        <taxon>Clostridia</taxon>
        <taxon>Neomoorellales</taxon>
        <taxon>Calderihabitantaceae</taxon>
        <taxon>Calderihabitans</taxon>
    </lineage>
</organism>
<sequence>MHYEGNIFRPPSEARSLILQVTVGCSHNRCTFCGMYKDKKYREKDLGLIRDDIIEARELYPATRRVFLADGNALAMETAKLLQIMHWLRDSFPYLERIAIYAGPQDILQKTQEELLQLREAGLKMIYLGVESGDDELLREVRKGATAEEMIKAGQKIKEAEIPLSVTVISGLGGVERMESHARETARVLNAINPDYLGVLTLMILDNTPLGLKTKRGEFKPLNRFEVLQELRLLVQELQISNCIFRSNHASNYLPLKGVLAEDKDSILAVLDEALTYRREEWLRPEEWRGL</sequence>
<dbReference type="PROSITE" id="PS51918">
    <property type="entry name" value="RADICAL_SAM"/>
    <property type="match status" value="1"/>
</dbReference>
<evidence type="ECO:0000256" key="2">
    <source>
        <dbReference type="ARBA" id="ARBA00022691"/>
    </source>
</evidence>
<dbReference type="SFLD" id="SFLDG01082">
    <property type="entry name" value="B12-binding_domain_containing"/>
    <property type="match status" value="1"/>
</dbReference>
<dbReference type="GO" id="GO:0003824">
    <property type="term" value="F:catalytic activity"/>
    <property type="evidence" value="ECO:0007669"/>
    <property type="project" value="InterPro"/>
</dbReference>
<comment type="cofactor">
    <cofactor evidence="1">
        <name>[4Fe-4S] cluster</name>
        <dbReference type="ChEBI" id="CHEBI:49883"/>
    </cofactor>
</comment>
<evidence type="ECO:0000313" key="7">
    <source>
        <dbReference type="EMBL" id="GAW91503.1"/>
    </source>
</evidence>
<dbReference type="InterPro" id="IPR007197">
    <property type="entry name" value="rSAM"/>
</dbReference>
<evidence type="ECO:0000256" key="3">
    <source>
        <dbReference type="ARBA" id="ARBA00022723"/>
    </source>
</evidence>
<keyword evidence="2" id="KW-0949">S-adenosyl-L-methionine</keyword>
<dbReference type="Gene3D" id="3.20.20.70">
    <property type="entry name" value="Aldolase class I"/>
    <property type="match status" value="1"/>
</dbReference>
<dbReference type="CDD" id="cd01335">
    <property type="entry name" value="Radical_SAM"/>
    <property type="match status" value="1"/>
</dbReference>
<dbReference type="EMBL" id="BDGJ01000018">
    <property type="protein sequence ID" value="GAW91503.1"/>
    <property type="molecule type" value="Genomic_DNA"/>
</dbReference>
<dbReference type="SUPFAM" id="SSF102114">
    <property type="entry name" value="Radical SAM enzymes"/>
    <property type="match status" value="1"/>
</dbReference>
<keyword evidence="3" id="KW-0479">Metal-binding</keyword>
<dbReference type="PANTHER" id="PTHR43409">
    <property type="entry name" value="ANAEROBIC MAGNESIUM-PROTOPORPHYRIN IX MONOMETHYL ESTER CYCLASE-RELATED"/>
    <property type="match status" value="1"/>
</dbReference>
<protein>
    <submittedName>
        <fullName evidence="7">Radical SAM protein</fullName>
    </submittedName>
</protein>
<dbReference type="InterPro" id="IPR051198">
    <property type="entry name" value="BchE-like"/>
</dbReference>
<dbReference type="SFLD" id="SFLDG01095">
    <property type="entry name" value="Uncharacterised_Radical_SAM_Su"/>
    <property type="match status" value="1"/>
</dbReference>
<dbReference type="GO" id="GO:0046872">
    <property type="term" value="F:metal ion binding"/>
    <property type="evidence" value="ECO:0007669"/>
    <property type="project" value="UniProtKB-KW"/>
</dbReference>
<reference evidence="8" key="1">
    <citation type="journal article" date="2017" name="Appl. Environ. Microbiol.">
        <title>Genomic analysis of Calderihabitans maritimus KKC1, a thermophilic hydrogenogenic carboxydotrophic bacterium isolated from marine sediment.</title>
        <authorList>
            <person name="Omae K."/>
            <person name="Yoneda Y."/>
            <person name="Fukuyama Y."/>
            <person name="Yoshida T."/>
            <person name="Sako Y."/>
        </authorList>
    </citation>
    <scope>NUCLEOTIDE SEQUENCE [LARGE SCALE GENOMIC DNA]</scope>
    <source>
        <strain evidence="8">KKC1</strain>
    </source>
</reference>
<dbReference type="SFLD" id="SFLDS00029">
    <property type="entry name" value="Radical_SAM"/>
    <property type="match status" value="1"/>
</dbReference>
<dbReference type="InterPro" id="IPR058240">
    <property type="entry name" value="rSAM_sf"/>
</dbReference>
<dbReference type="GO" id="GO:0051536">
    <property type="term" value="F:iron-sulfur cluster binding"/>
    <property type="evidence" value="ECO:0007669"/>
    <property type="project" value="UniProtKB-KW"/>
</dbReference>
<keyword evidence="8" id="KW-1185">Reference proteome</keyword>
<dbReference type="RefSeq" id="WP_088553025.1">
    <property type="nucleotide sequence ID" value="NZ_BDGJ01000018.1"/>
</dbReference>
<evidence type="ECO:0000256" key="5">
    <source>
        <dbReference type="ARBA" id="ARBA00023014"/>
    </source>
</evidence>
<comment type="caution">
    <text evidence="7">The sequence shown here is derived from an EMBL/GenBank/DDBJ whole genome shotgun (WGS) entry which is preliminary data.</text>
</comment>
<dbReference type="InterPro" id="IPR013785">
    <property type="entry name" value="Aldolase_TIM"/>
</dbReference>
<gene>
    <name evidence="7" type="ORF">KKC1_06650</name>
</gene>
<keyword evidence="5" id="KW-0411">Iron-sulfur</keyword>
<dbReference type="PANTHER" id="PTHR43409:SF4">
    <property type="entry name" value="RADICAL SAM SUPERFAMILY PROTEIN"/>
    <property type="match status" value="1"/>
</dbReference>
<evidence type="ECO:0000259" key="6">
    <source>
        <dbReference type="PROSITE" id="PS51918"/>
    </source>
</evidence>
<evidence type="ECO:0000256" key="4">
    <source>
        <dbReference type="ARBA" id="ARBA00023004"/>
    </source>
</evidence>
<dbReference type="SMART" id="SM00729">
    <property type="entry name" value="Elp3"/>
    <property type="match status" value="1"/>
</dbReference>
<dbReference type="OrthoDB" id="9777636at2"/>
<proteinExistence type="predicted"/>
<accession>A0A1Z5HPQ6</accession>
<name>A0A1Z5HPQ6_9FIRM</name>
<dbReference type="InterPro" id="IPR006638">
    <property type="entry name" value="Elp3/MiaA/NifB-like_rSAM"/>
</dbReference>
<keyword evidence="4" id="KW-0408">Iron</keyword>
<evidence type="ECO:0000256" key="1">
    <source>
        <dbReference type="ARBA" id="ARBA00001966"/>
    </source>
</evidence>
<dbReference type="Pfam" id="PF04055">
    <property type="entry name" value="Radical_SAM"/>
    <property type="match status" value="1"/>
</dbReference>
<dbReference type="AlphaFoldDB" id="A0A1Z5HPQ6"/>
<evidence type="ECO:0000313" key="8">
    <source>
        <dbReference type="Proteomes" id="UP000197032"/>
    </source>
</evidence>
<feature type="domain" description="Radical SAM core" evidence="6">
    <location>
        <begin position="9"/>
        <end position="238"/>
    </location>
</feature>